<feature type="transmembrane region" description="Helical" evidence="1">
    <location>
        <begin position="58"/>
        <end position="81"/>
    </location>
</feature>
<feature type="transmembrane region" description="Helical" evidence="1">
    <location>
        <begin position="192"/>
        <end position="216"/>
    </location>
</feature>
<feature type="transmembrane region" description="Helical" evidence="1">
    <location>
        <begin position="254"/>
        <end position="275"/>
    </location>
</feature>
<evidence type="ECO:0000256" key="1">
    <source>
        <dbReference type="SAM" id="Phobius"/>
    </source>
</evidence>
<keyword evidence="3" id="KW-1185">Reference proteome</keyword>
<name>A0A5B9PA99_9BACT</name>
<keyword evidence="1" id="KW-0472">Membrane</keyword>
<accession>A0A5B9PA99</accession>
<sequence length="307" mass="33193">MDETPEMTATADVSEDHDITQDISAWAYWRPLVLTSAFYCILTFVAAALLAIRNGEWLLFFSFSAMFAQSQLSGIFAALGTGGYFTRLAISQGCLVVVFLGMLGGSFVGSQGKPDPDVAFTTLVFAVAASVMPQLAYGFFRFVRDWRFHRKGAERGPVFNLKDLFAITAYVSVVVSALNLAAVRSSVFAGEGVLACMVIAGILLIGTFIYGIPTLATTFKFQEVDHSFAIQMIIVATFGFVTLLPLIAIGANMVVGPLAFFLCGCSLFTWLPLVIMRERGFVLTNGKSSHSTEQNRAADFAGQNLDA</sequence>
<proteinExistence type="predicted"/>
<evidence type="ECO:0000313" key="2">
    <source>
        <dbReference type="EMBL" id="QEG21860.1"/>
    </source>
</evidence>
<keyword evidence="1" id="KW-1133">Transmembrane helix</keyword>
<dbReference type="STRING" id="980251.GCA_001642875_03322"/>
<dbReference type="EMBL" id="CP042912">
    <property type="protein sequence ID" value="QEG21860.1"/>
    <property type="molecule type" value="Genomic_DNA"/>
</dbReference>
<feature type="transmembrane region" description="Helical" evidence="1">
    <location>
        <begin position="164"/>
        <end position="186"/>
    </location>
</feature>
<gene>
    <name evidence="2" type="ORF">MFFC18_17210</name>
</gene>
<feature type="transmembrane region" description="Helical" evidence="1">
    <location>
        <begin position="32"/>
        <end position="52"/>
    </location>
</feature>
<dbReference type="Proteomes" id="UP000322214">
    <property type="component" value="Chromosome"/>
</dbReference>
<protein>
    <submittedName>
        <fullName evidence="2">Uncharacterized protein</fullName>
    </submittedName>
</protein>
<reference evidence="2 3" key="1">
    <citation type="submission" date="2019-08" db="EMBL/GenBank/DDBJ databases">
        <title>Deep-cultivation of Planctomycetes and their phenomic and genomic characterization uncovers novel biology.</title>
        <authorList>
            <person name="Wiegand S."/>
            <person name="Jogler M."/>
            <person name="Boedeker C."/>
            <person name="Pinto D."/>
            <person name="Vollmers J."/>
            <person name="Rivas-Marin E."/>
            <person name="Kohn T."/>
            <person name="Peeters S.H."/>
            <person name="Heuer A."/>
            <person name="Rast P."/>
            <person name="Oberbeckmann S."/>
            <person name="Bunk B."/>
            <person name="Jeske O."/>
            <person name="Meyerdierks A."/>
            <person name="Storesund J.E."/>
            <person name="Kallscheuer N."/>
            <person name="Luecker S."/>
            <person name="Lage O.M."/>
            <person name="Pohl T."/>
            <person name="Merkel B.J."/>
            <person name="Hornburger P."/>
            <person name="Mueller R.-W."/>
            <person name="Bruemmer F."/>
            <person name="Labrenz M."/>
            <person name="Spormann A.M."/>
            <person name="Op den Camp H."/>
            <person name="Overmann J."/>
            <person name="Amann R."/>
            <person name="Jetten M.S.M."/>
            <person name="Mascher T."/>
            <person name="Medema M.H."/>
            <person name="Devos D.P."/>
            <person name="Kaster A.-K."/>
            <person name="Ovreas L."/>
            <person name="Rohde M."/>
            <person name="Galperin M.Y."/>
            <person name="Jogler C."/>
        </authorList>
    </citation>
    <scope>NUCLEOTIDE SEQUENCE [LARGE SCALE GENOMIC DNA]</scope>
    <source>
        <strain evidence="2 3">FC18</strain>
    </source>
</reference>
<feature type="transmembrane region" description="Helical" evidence="1">
    <location>
        <begin position="228"/>
        <end position="248"/>
    </location>
</feature>
<feature type="transmembrane region" description="Helical" evidence="1">
    <location>
        <begin position="88"/>
        <end position="108"/>
    </location>
</feature>
<dbReference type="KEGG" id="mff:MFFC18_17210"/>
<evidence type="ECO:0000313" key="3">
    <source>
        <dbReference type="Proteomes" id="UP000322214"/>
    </source>
</evidence>
<keyword evidence="1" id="KW-0812">Transmembrane</keyword>
<feature type="transmembrane region" description="Helical" evidence="1">
    <location>
        <begin position="120"/>
        <end position="143"/>
    </location>
</feature>
<organism evidence="2 3">
    <name type="scientific">Mariniblastus fucicola</name>
    <dbReference type="NCBI Taxonomy" id="980251"/>
    <lineage>
        <taxon>Bacteria</taxon>
        <taxon>Pseudomonadati</taxon>
        <taxon>Planctomycetota</taxon>
        <taxon>Planctomycetia</taxon>
        <taxon>Pirellulales</taxon>
        <taxon>Pirellulaceae</taxon>
        <taxon>Mariniblastus</taxon>
    </lineage>
</organism>
<dbReference type="AlphaFoldDB" id="A0A5B9PA99"/>